<keyword evidence="6" id="KW-1185">Reference proteome</keyword>
<dbReference type="OrthoDB" id="1523883at2759"/>
<dbReference type="InterPro" id="IPR005299">
    <property type="entry name" value="MeTrfase_7"/>
</dbReference>
<evidence type="ECO:0000256" key="1">
    <source>
        <dbReference type="ARBA" id="ARBA00022603"/>
    </source>
</evidence>
<accession>A0A9Q0VI01</accession>
<sequence>MAGAVQSVVSLSKALPMNGGNGLYSYANNSTYQNKAIVAVKDLITEAIAEKLDTSLSSSNTICITEMGCSVGPNTFVAVQNIVEAVLNKYQNLVHDHSRLPEFLVFLNDHALNDFNTLFTSLPPDRNYYVAGVPGSFHGRLFPADSLHIVHTSYALQWLSQVPEEVEDVSSPAWNKGRVYYSSAGDQTVKAYEDQFAKDLDCFLHARAQEVVCGGLIMILVPGRLDTTPHDRVFSNISYDILGSCLMDMAKMGITSQEKVDSFNIPIYFSSPREVEATIEKNGYFSLERLECLPLEKSQDTIQQKARAVSYHIRAGLEFLLKEHFGNEIIMDELFDSFNKNLEKSQVFELGLTYSLFALLKRKTTLID</sequence>
<protein>
    <submittedName>
        <fullName evidence="5">S-ADENOSYL-L-METHIONINE:CARBOXYL METHYLTRANSFERASE FAMILY PROTEIN</fullName>
    </submittedName>
</protein>
<keyword evidence="4" id="KW-0460">Magnesium</keyword>
<dbReference type="InterPro" id="IPR042086">
    <property type="entry name" value="MeTrfase_capping"/>
</dbReference>
<keyword evidence="2" id="KW-0808">Transferase</keyword>
<dbReference type="Pfam" id="PF03492">
    <property type="entry name" value="Methyltransf_7"/>
    <property type="match status" value="1"/>
</dbReference>
<dbReference type="EMBL" id="JAPFFK010000008">
    <property type="protein sequence ID" value="KAJ6749019.1"/>
    <property type="molecule type" value="Genomic_DNA"/>
</dbReference>
<dbReference type="AlphaFoldDB" id="A0A9Q0VI01"/>
<proteinExistence type="predicted"/>
<dbReference type="GO" id="GO:0032259">
    <property type="term" value="P:methylation"/>
    <property type="evidence" value="ECO:0007669"/>
    <property type="project" value="UniProtKB-KW"/>
</dbReference>
<keyword evidence="3" id="KW-0479">Metal-binding</keyword>
<evidence type="ECO:0000256" key="3">
    <source>
        <dbReference type="ARBA" id="ARBA00022723"/>
    </source>
</evidence>
<reference evidence="5" key="2">
    <citation type="journal article" date="2023" name="Int. J. Mol. Sci.">
        <title>De Novo Assembly and Annotation of 11 Diverse Shrub Willow (Salix) Genomes Reveals Novel Gene Organization in Sex-Linked Regions.</title>
        <authorList>
            <person name="Hyden B."/>
            <person name="Feng K."/>
            <person name="Yates T.B."/>
            <person name="Jawdy S."/>
            <person name="Cereghino C."/>
            <person name="Smart L.B."/>
            <person name="Muchero W."/>
        </authorList>
    </citation>
    <scope>NUCLEOTIDE SEQUENCE</scope>
    <source>
        <tissue evidence="5">Shoot tip</tissue>
    </source>
</reference>
<dbReference type="Gene3D" id="1.10.1200.270">
    <property type="entry name" value="Methyltransferase, alpha-helical capping domain"/>
    <property type="match status" value="1"/>
</dbReference>
<dbReference type="PANTHER" id="PTHR31009">
    <property type="entry name" value="S-ADENOSYL-L-METHIONINE:CARBOXYL METHYLTRANSFERASE FAMILY PROTEIN"/>
    <property type="match status" value="1"/>
</dbReference>
<evidence type="ECO:0000313" key="6">
    <source>
        <dbReference type="Proteomes" id="UP001151532"/>
    </source>
</evidence>
<reference evidence="5" key="1">
    <citation type="submission" date="2022-11" db="EMBL/GenBank/DDBJ databases">
        <authorList>
            <person name="Hyden B.L."/>
            <person name="Feng K."/>
            <person name="Yates T."/>
            <person name="Jawdy S."/>
            <person name="Smart L.B."/>
            <person name="Muchero W."/>
        </authorList>
    </citation>
    <scope>NUCLEOTIDE SEQUENCE</scope>
    <source>
        <tissue evidence="5">Shoot tip</tissue>
    </source>
</reference>
<evidence type="ECO:0000256" key="4">
    <source>
        <dbReference type="ARBA" id="ARBA00022842"/>
    </source>
</evidence>
<dbReference type="GO" id="GO:0008168">
    <property type="term" value="F:methyltransferase activity"/>
    <property type="evidence" value="ECO:0007669"/>
    <property type="project" value="UniProtKB-KW"/>
</dbReference>
<name>A0A9Q0VI01_SALPP</name>
<dbReference type="GO" id="GO:0046872">
    <property type="term" value="F:metal ion binding"/>
    <property type="evidence" value="ECO:0007669"/>
    <property type="project" value="UniProtKB-KW"/>
</dbReference>
<comment type="caution">
    <text evidence="5">The sequence shown here is derived from an EMBL/GenBank/DDBJ whole genome shotgun (WGS) entry which is preliminary data.</text>
</comment>
<dbReference type="Gene3D" id="3.40.50.150">
    <property type="entry name" value="Vaccinia Virus protein VP39"/>
    <property type="match status" value="1"/>
</dbReference>
<evidence type="ECO:0000256" key="2">
    <source>
        <dbReference type="ARBA" id="ARBA00022679"/>
    </source>
</evidence>
<evidence type="ECO:0000313" key="5">
    <source>
        <dbReference type="EMBL" id="KAJ6749019.1"/>
    </source>
</evidence>
<dbReference type="SUPFAM" id="SSF53335">
    <property type="entry name" value="S-adenosyl-L-methionine-dependent methyltransferases"/>
    <property type="match status" value="1"/>
</dbReference>
<organism evidence="5 6">
    <name type="scientific">Salix purpurea</name>
    <name type="common">Purple osier willow</name>
    <dbReference type="NCBI Taxonomy" id="77065"/>
    <lineage>
        <taxon>Eukaryota</taxon>
        <taxon>Viridiplantae</taxon>
        <taxon>Streptophyta</taxon>
        <taxon>Embryophyta</taxon>
        <taxon>Tracheophyta</taxon>
        <taxon>Spermatophyta</taxon>
        <taxon>Magnoliopsida</taxon>
        <taxon>eudicotyledons</taxon>
        <taxon>Gunneridae</taxon>
        <taxon>Pentapetalae</taxon>
        <taxon>rosids</taxon>
        <taxon>fabids</taxon>
        <taxon>Malpighiales</taxon>
        <taxon>Salicaceae</taxon>
        <taxon>Saliceae</taxon>
        <taxon>Salix</taxon>
    </lineage>
</organism>
<dbReference type="InterPro" id="IPR029063">
    <property type="entry name" value="SAM-dependent_MTases_sf"/>
</dbReference>
<keyword evidence="1 5" id="KW-0489">Methyltransferase</keyword>
<gene>
    <name evidence="5" type="ORF">OIU79_030000</name>
</gene>
<dbReference type="Proteomes" id="UP001151532">
    <property type="component" value="Chromosome 12"/>
</dbReference>